<reference evidence="2 3" key="1">
    <citation type="submission" date="2020-08" db="EMBL/GenBank/DDBJ databases">
        <title>Genomic Encyclopedia of Type Strains, Phase IV (KMG-IV): sequencing the most valuable type-strain genomes for metagenomic binning, comparative biology and taxonomic classification.</title>
        <authorList>
            <person name="Goeker M."/>
        </authorList>
    </citation>
    <scope>NUCLEOTIDE SEQUENCE [LARGE SCALE GENOMIC DNA]</scope>
    <source>
        <strain evidence="2 3">DSM 12252</strain>
    </source>
</reference>
<keyword evidence="1" id="KW-0812">Transmembrane</keyword>
<accession>A0A7W7YA40</accession>
<keyword evidence="3" id="KW-1185">Reference proteome</keyword>
<keyword evidence="1" id="KW-1133">Transmembrane helix</keyword>
<organism evidence="2 3">
    <name type="scientific">Prosthecobacter vanneervenii</name>
    <dbReference type="NCBI Taxonomy" id="48466"/>
    <lineage>
        <taxon>Bacteria</taxon>
        <taxon>Pseudomonadati</taxon>
        <taxon>Verrucomicrobiota</taxon>
        <taxon>Verrucomicrobiia</taxon>
        <taxon>Verrucomicrobiales</taxon>
        <taxon>Verrucomicrobiaceae</taxon>
        <taxon>Prosthecobacter</taxon>
    </lineage>
</organism>
<sequence length="192" mass="21009">MNPLSFLLDLPHAVDFSPYLTKGVDVGNGIKLMVGYQYTYPLLIGGPLLLIAAWVLVKTMYARTKFFAMEFGNAGFFGRIKVIAPSLALGGFLLVLGAALGWLGWQSQGYSVTLTAQGVHQVSRSGSALYAWADATSASKRIKSTEFWVVFAQGSLKCRVEFQQRYIGEKLQDKAIAITENALAYSQAQRVD</sequence>
<proteinExistence type="predicted"/>
<dbReference type="Proteomes" id="UP000590740">
    <property type="component" value="Unassembled WGS sequence"/>
</dbReference>
<feature type="transmembrane region" description="Helical" evidence="1">
    <location>
        <begin position="82"/>
        <end position="105"/>
    </location>
</feature>
<gene>
    <name evidence="2" type="ORF">HNQ65_001867</name>
</gene>
<name>A0A7W7YA40_9BACT</name>
<evidence type="ECO:0000256" key="1">
    <source>
        <dbReference type="SAM" id="Phobius"/>
    </source>
</evidence>
<feature type="transmembrane region" description="Helical" evidence="1">
    <location>
        <begin position="38"/>
        <end position="61"/>
    </location>
</feature>
<protein>
    <submittedName>
        <fullName evidence="2">Uncharacterized protein</fullName>
    </submittedName>
</protein>
<dbReference type="RefSeq" id="WP_184339222.1">
    <property type="nucleotide sequence ID" value="NZ_JACHIG010000003.1"/>
</dbReference>
<comment type="caution">
    <text evidence="2">The sequence shown here is derived from an EMBL/GenBank/DDBJ whole genome shotgun (WGS) entry which is preliminary data.</text>
</comment>
<evidence type="ECO:0000313" key="3">
    <source>
        <dbReference type="Proteomes" id="UP000590740"/>
    </source>
</evidence>
<dbReference type="AlphaFoldDB" id="A0A7W7YA40"/>
<evidence type="ECO:0000313" key="2">
    <source>
        <dbReference type="EMBL" id="MBB5032290.1"/>
    </source>
</evidence>
<dbReference type="EMBL" id="JACHIG010000003">
    <property type="protein sequence ID" value="MBB5032290.1"/>
    <property type="molecule type" value="Genomic_DNA"/>
</dbReference>
<keyword evidence="1" id="KW-0472">Membrane</keyword>